<dbReference type="GeneID" id="25738497"/>
<dbReference type="PANTHER" id="PTHR15722:SF7">
    <property type="entry name" value="INTRAFLAGELLAR TRANSPORT PROTEIN 140 HOMOLOG"/>
    <property type="match status" value="1"/>
</dbReference>
<accession>A0A0D2MP91</accession>
<evidence type="ECO:0000256" key="4">
    <source>
        <dbReference type="ARBA" id="ARBA00022803"/>
    </source>
</evidence>
<dbReference type="Gene3D" id="1.25.40.470">
    <property type="match status" value="1"/>
</dbReference>
<dbReference type="OrthoDB" id="10258787at2759"/>
<evidence type="ECO:0000256" key="1">
    <source>
        <dbReference type="ARBA" id="ARBA00004138"/>
    </source>
</evidence>
<feature type="repeat" description="WD" evidence="7">
    <location>
        <begin position="83"/>
        <end position="117"/>
    </location>
</feature>
<dbReference type="SUPFAM" id="SSF63829">
    <property type="entry name" value="Calcium-dependent phosphotriesterase"/>
    <property type="match status" value="1"/>
</dbReference>
<feature type="domain" description="IF140/IFT172/WDR19 TPR" evidence="12">
    <location>
        <begin position="941"/>
        <end position="1355"/>
    </location>
</feature>
<gene>
    <name evidence="13" type="ORF">MNEG_5620</name>
</gene>
<feature type="signal peptide" evidence="9">
    <location>
        <begin position="1"/>
        <end position="23"/>
    </location>
</feature>
<dbReference type="InterPro" id="IPR015943">
    <property type="entry name" value="WD40/YVTN_repeat-like_dom_sf"/>
</dbReference>
<evidence type="ECO:0000256" key="6">
    <source>
        <dbReference type="ARBA" id="ARBA00023273"/>
    </source>
</evidence>
<evidence type="ECO:0000259" key="10">
    <source>
        <dbReference type="Pfam" id="PF23383"/>
    </source>
</evidence>
<keyword evidence="13" id="KW-0282">Flagellum</keyword>
<keyword evidence="9" id="KW-0732">Signal</keyword>
<dbReference type="InterPro" id="IPR036322">
    <property type="entry name" value="WD40_repeat_dom_sf"/>
</dbReference>
<feature type="region of interest" description="Disordered" evidence="8">
    <location>
        <begin position="362"/>
        <end position="388"/>
    </location>
</feature>
<evidence type="ECO:0000256" key="9">
    <source>
        <dbReference type="SAM" id="SignalP"/>
    </source>
</evidence>
<dbReference type="Gene3D" id="2.130.10.10">
    <property type="entry name" value="YVTN repeat-like/Quinoprotein amine dehydrogenase"/>
    <property type="match status" value="2"/>
</dbReference>
<keyword evidence="2 7" id="KW-0853">WD repeat</keyword>
<feature type="region of interest" description="Disordered" evidence="8">
    <location>
        <begin position="303"/>
        <end position="326"/>
    </location>
</feature>
<dbReference type="GO" id="GO:0035721">
    <property type="term" value="P:intraciliary retrograde transport"/>
    <property type="evidence" value="ECO:0007669"/>
    <property type="project" value="TreeGrafter"/>
</dbReference>
<comment type="subcellular location">
    <subcellularLocation>
        <location evidence="1">Cell projection</location>
        <location evidence="1">Cilium</location>
    </subcellularLocation>
</comment>
<keyword evidence="14" id="KW-1185">Reference proteome</keyword>
<evidence type="ECO:0000256" key="3">
    <source>
        <dbReference type="ARBA" id="ARBA00022737"/>
    </source>
</evidence>
<dbReference type="PROSITE" id="PS50082">
    <property type="entry name" value="WD_REPEATS_2"/>
    <property type="match status" value="1"/>
</dbReference>
<dbReference type="Pfam" id="PF23383">
    <property type="entry name" value="Beta-prop_IFT140_1st"/>
    <property type="match status" value="1"/>
</dbReference>
<dbReference type="InterPro" id="IPR001680">
    <property type="entry name" value="WD40_rpt"/>
</dbReference>
<reference evidence="13 14" key="1">
    <citation type="journal article" date="2013" name="BMC Genomics">
        <title>Reconstruction of the lipid metabolism for the microalga Monoraphidium neglectum from its genome sequence reveals characteristics suitable for biofuel production.</title>
        <authorList>
            <person name="Bogen C."/>
            <person name="Al-Dilaimi A."/>
            <person name="Albersmeier A."/>
            <person name="Wichmann J."/>
            <person name="Grundmann M."/>
            <person name="Rupp O."/>
            <person name="Lauersen K.J."/>
            <person name="Blifernez-Klassen O."/>
            <person name="Kalinowski J."/>
            <person name="Goesmann A."/>
            <person name="Mussgnug J.H."/>
            <person name="Kruse O."/>
        </authorList>
    </citation>
    <scope>NUCLEOTIDE SEQUENCE [LARGE SCALE GENOMIC DNA]</scope>
    <source>
        <strain evidence="13 14">SAG 48.87</strain>
    </source>
</reference>
<feature type="region of interest" description="Disordered" evidence="8">
    <location>
        <begin position="734"/>
        <end position="796"/>
    </location>
</feature>
<feature type="domain" description="IFT140 first beta-propeller" evidence="10">
    <location>
        <begin position="42"/>
        <end position="118"/>
    </location>
</feature>
<evidence type="ECO:0000256" key="7">
    <source>
        <dbReference type="PROSITE-ProRule" id="PRU00221"/>
    </source>
</evidence>
<dbReference type="GO" id="GO:0036064">
    <property type="term" value="C:ciliary basal body"/>
    <property type="evidence" value="ECO:0007669"/>
    <property type="project" value="TreeGrafter"/>
</dbReference>
<feature type="chain" id="PRO_5002247114" evidence="9">
    <location>
        <begin position="24"/>
        <end position="1357"/>
    </location>
</feature>
<dbReference type="EMBL" id="KK101071">
    <property type="protein sequence ID" value="KIZ02342.1"/>
    <property type="molecule type" value="Genomic_DNA"/>
</dbReference>
<evidence type="ECO:0000259" key="11">
    <source>
        <dbReference type="Pfam" id="PF23385"/>
    </source>
</evidence>
<sequence>MAVRSSPDHCPLLALALPGSAVAICSAGDGGQATPCEAQVNNARGAPAAQLAWHPRLPLLAIGWKDGGLSLWDAASRRVEEGSPAHHGAVTALAWSPGGERLAAGDDRGKLTIWRVDEALRPVLVGSVDERGSAIGPCVWGGGGEGGRGLEVYYSVPAGEAGPVSGCSATSGPGAVIKWADDRGRVGVVQDVGEQLHWLMAYPEKAELLAVIASGTLLLLSRGGSGGGGAGAADGAWGVTLRAKCASGGGGGGGSGSGSGSGSSGAASLHVAWAAPHVLASASDREGAVRLFDLDSEENFTLQSDASQCDPWAATGGSGPSEQGGAPVRLTCLGSNQARSLVAAASSDGMVFVFGRRGTPGAVTSSSGGSSGQGAAEAAQNAGGDGDESQLWEQLHCFQVRGRPVRMEWGPRPGMLAVGCSDGGVVVATKGRLQHKVAGGLAVVQVSDTLVLVEPLAGPPRGGPWRLQTSLRPRGLDATSDHLLIHDGDAAEVYEVSRSGDGCGFERVGRLDARGAGGAAVAWTGAATMQRPAGGGGGGGSGEGVREAPDGGGGTGNGVATAAAAAAAMALIAESVFRLAGDRVEGSASAATSMPGLSTVKQVLAFDAATEGRPMALDACGEFLAVATSLGAVRVFRLTGREVRPHAGPGPLLPADAAGARPMVESVRVNADGGMVAATARGPGGGPRDARLFLYCADTNAGCAYDFGADGRVPVAVAWDAAERRLLAVQVEQAPLQRASSDAPPDAPRAASSPERPQTATAAPAPRPQIAAQAGGDGGRRRTDAAAAAVPSPPERAAGCGAEVALMFACSSSGLLLQEYQGIGGSALSSNSSSGSNPSTGGGEGEKLVTSGSRRGGGGGACGFLGLSVPHLLLFKRGGGGGGGGASGGGGAGAAGAPAQGARPARPLVSQEAMKGFAGTEDADAATRSALVEFSFQLARGRLEEAFRAVAGVSSAAVWRNMAHMAIKSKRLDVAEHCLGNMEHARGARALRESAALQEPDARVAAVAVHLGLADDAARLYAGCGRWDQLAALRAAGGQWEQAVAVAEAHDRVRLKAVHYELARHLERCGDTAGAAEHYQAAGAAAEEVPRMMLQDGRAGELEGYVMKQSDPALMTWWARYCESQGAWSKALLCYQRTGNHLAICRIHCATGDWAAAEQLVASGRDPAAAFHLARLHEAEERVEEALRYYALSGRPAHGARLAKRYGMQKELLSLALQSPAAIALDAADYLLSEGNPEGAALLFRKAGRAARALEVAQAAGLYGVMDEIAGVVGAGGDAGLQARAAGAFMAAGQYDRAARLFARAGELHRALDLIEQHDVPLSDELAEALTPEKDDGGSPVAAGERQAVLLRIAKAR</sequence>
<dbReference type="PANTHER" id="PTHR15722">
    <property type="entry name" value="IFT140/172-RELATED"/>
    <property type="match status" value="1"/>
</dbReference>
<feature type="compositionally biased region" description="Low complexity" evidence="8">
    <location>
        <begin position="785"/>
        <end position="796"/>
    </location>
</feature>
<feature type="region of interest" description="Disordered" evidence="8">
    <location>
        <begin position="885"/>
        <end position="906"/>
    </location>
</feature>
<evidence type="ECO:0000256" key="5">
    <source>
        <dbReference type="ARBA" id="ARBA00023069"/>
    </source>
</evidence>
<dbReference type="Proteomes" id="UP000054498">
    <property type="component" value="Unassembled WGS sequence"/>
</dbReference>
<dbReference type="Pfam" id="PF23385">
    <property type="entry name" value="Beta-prop_IFT140_2nd"/>
    <property type="match status" value="1"/>
</dbReference>
<evidence type="ECO:0000256" key="8">
    <source>
        <dbReference type="SAM" id="MobiDB-lite"/>
    </source>
</evidence>
<evidence type="ECO:0000259" key="12">
    <source>
        <dbReference type="Pfam" id="PF24762"/>
    </source>
</evidence>
<dbReference type="InterPro" id="IPR056155">
    <property type="entry name" value="Beta-prop_IFT140_2nd"/>
</dbReference>
<feature type="compositionally biased region" description="Gly residues" evidence="8">
    <location>
        <begin position="885"/>
        <end position="894"/>
    </location>
</feature>
<dbReference type="RefSeq" id="XP_013901361.1">
    <property type="nucleotide sequence ID" value="XM_014045907.1"/>
</dbReference>
<dbReference type="STRING" id="145388.A0A0D2MP91"/>
<feature type="domain" description="IFT140 second beta-propeller" evidence="11">
    <location>
        <begin position="599"/>
        <end position="708"/>
    </location>
</feature>
<keyword evidence="5" id="KW-0969">Cilium</keyword>
<dbReference type="InterPro" id="IPR056168">
    <property type="entry name" value="TPR_IF140/IFT172/WDR19"/>
</dbReference>
<feature type="region of interest" description="Disordered" evidence="8">
    <location>
        <begin position="826"/>
        <end position="854"/>
    </location>
</feature>
<keyword evidence="3" id="KW-0677">Repeat</keyword>
<organism evidence="13 14">
    <name type="scientific">Monoraphidium neglectum</name>
    <dbReference type="NCBI Taxonomy" id="145388"/>
    <lineage>
        <taxon>Eukaryota</taxon>
        <taxon>Viridiplantae</taxon>
        <taxon>Chlorophyta</taxon>
        <taxon>core chlorophytes</taxon>
        <taxon>Chlorophyceae</taxon>
        <taxon>CS clade</taxon>
        <taxon>Sphaeropleales</taxon>
        <taxon>Selenastraceae</taxon>
        <taxon>Monoraphidium</taxon>
    </lineage>
</organism>
<evidence type="ECO:0000313" key="13">
    <source>
        <dbReference type="EMBL" id="KIZ02342.1"/>
    </source>
</evidence>
<proteinExistence type="predicted"/>
<name>A0A0D2MP91_9CHLO</name>
<dbReference type="SUPFAM" id="SSF50978">
    <property type="entry name" value="WD40 repeat-like"/>
    <property type="match status" value="1"/>
</dbReference>
<dbReference type="SMART" id="SM00320">
    <property type="entry name" value="WD40"/>
    <property type="match status" value="4"/>
</dbReference>
<evidence type="ECO:0000256" key="2">
    <source>
        <dbReference type="ARBA" id="ARBA00022574"/>
    </source>
</evidence>
<feature type="compositionally biased region" description="Low complexity" evidence="8">
    <location>
        <begin position="826"/>
        <end position="839"/>
    </location>
</feature>
<feature type="region of interest" description="Disordered" evidence="8">
    <location>
        <begin position="530"/>
        <end position="556"/>
    </location>
</feature>
<keyword evidence="4" id="KW-0802">TPR repeat</keyword>
<dbReference type="Pfam" id="PF24762">
    <property type="entry name" value="TPR_IF140-IFT172"/>
    <property type="match status" value="1"/>
</dbReference>
<evidence type="ECO:0000313" key="14">
    <source>
        <dbReference type="Proteomes" id="UP000054498"/>
    </source>
</evidence>
<dbReference type="GO" id="GO:0005930">
    <property type="term" value="C:axoneme"/>
    <property type="evidence" value="ECO:0007669"/>
    <property type="project" value="TreeGrafter"/>
</dbReference>
<feature type="compositionally biased region" description="Low complexity" evidence="8">
    <location>
        <begin position="365"/>
        <end position="382"/>
    </location>
</feature>
<dbReference type="InterPro" id="IPR056154">
    <property type="entry name" value="Beta-prop_IFT140_1st"/>
</dbReference>
<protein>
    <submittedName>
        <fullName evidence="13">Putative Intraflagellar transport protein</fullName>
    </submittedName>
</protein>
<dbReference type="GO" id="GO:0030991">
    <property type="term" value="C:intraciliary transport particle A"/>
    <property type="evidence" value="ECO:0007669"/>
    <property type="project" value="TreeGrafter"/>
</dbReference>
<feature type="compositionally biased region" description="Low complexity" evidence="8">
    <location>
        <begin position="895"/>
        <end position="906"/>
    </location>
</feature>
<dbReference type="PROSITE" id="PS50294">
    <property type="entry name" value="WD_REPEATS_REGION"/>
    <property type="match status" value="1"/>
</dbReference>
<keyword evidence="6" id="KW-0966">Cell projection</keyword>
<feature type="compositionally biased region" description="Gly residues" evidence="8">
    <location>
        <begin position="533"/>
        <end position="543"/>
    </location>
</feature>
<dbReference type="KEGG" id="mng:MNEG_5620"/>
<feature type="compositionally biased region" description="Low complexity" evidence="8">
    <location>
        <begin position="738"/>
        <end position="774"/>
    </location>
</feature>